<dbReference type="GO" id="GO:0016747">
    <property type="term" value="F:acyltransferase activity, transferring groups other than amino-acyl groups"/>
    <property type="evidence" value="ECO:0007669"/>
    <property type="project" value="InterPro"/>
</dbReference>
<dbReference type="InterPro" id="IPR050879">
    <property type="entry name" value="Acyltransferase_3"/>
</dbReference>
<feature type="transmembrane region" description="Helical" evidence="1">
    <location>
        <begin position="45"/>
        <end position="63"/>
    </location>
</feature>
<protein>
    <submittedName>
        <fullName evidence="3">Acyltransferase family protein</fullName>
    </submittedName>
</protein>
<evidence type="ECO:0000313" key="4">
    <source>
        <dbReference type="Proteomes" id="UP000218263"/>
    </source>
</evidence>
<keyword evidence="3" id="KW-0808">Transferase</keyword>
<sequence>MKRNTNTLYILRFVAAIMVIMYHYAPRRHISFFTSFFISNGGEATNFFFFISGFVMIIANSKFMKNDIQYFSKNEFYIKRFARIYPLYITALLALAVFHFFIQPIDTGTVKYRLPFEALCIQRWLYKGSFNYPGWTISAEFLFYLIFPYAFVFMEKNVRRFNLAVFVYYIITLVIGVFLSFLAHKTSNVKGVGIVNTIYLHPVFLTSVFLFGMVCGRNYVDNKTAFFYNKWNNRICIVLSIVTIFIAKYYLVGFGLVQSGLLAPVYYMLVTSITSFGNQETRLFNSRVFLFLGDISYGIYILQYPVYVFFTHYILTINSGLSLFYYMLFLISVGGLAYFSIEKPAKTLILSLYNKRKFNSVILADKMV</sequence>
<evidence type="ECO:0000313" key="3">
    <source>
        <dbReference type="EMBL" id="BAU55370.1"/>
    </source>
</evidence>
<keyword evidence="3" id="KW-0012">Acyltransferase</keyword>
<name>A0A0X8X4B4_9SPHI</name>
<reference evidence="3 4" key="1">
    <citation type="submission" date="2015-12" db="EMBL/GenBank/DDBJ databases">
        <title>Genome sequence of Mucilaginibacter gotjawali.</title>
        <authorList>
            <person name="Lee J.S."/>
            <person name="Lee K.C."/>
            <person name="Kim K.K."/>
            <person name="Lee B.W."/>
        </authorList>
    </citation>
    <scope>NUCLEOTIDE SEQUENCE [LARGE SCALE GENOMIC DNA]</scope>
    <source>
        <strain evidence="3 4">SA3-7</strain>
    </source>
</reference>
<feature type="transmembrane region" description="Helical" evidence="1">
    <location>
        <begin position="161"/>
        <end position="183"/>
    </location>
</feature>
<dbReference type="InterPro" id="IPR002656">
    <property type="entry name" value="Acyl_transf_3_dom"/>
</dbReference>
<feature type="transmembrane region" description="Helical" evidence="1">
    <location>
        <begin position="132"/>
        <end position="154"/>
    </location>
</feature>
<feature type="transmembrane region" description="Helical" evidence="1">
    <location>
        <begin position="84"/>
        <end position="102"/>
    </location>
</feature>
<keyword evidence="1" id="KW-0812">Transmembrane</keyword>
<dbReference type="EMBL" id="AP017313">
    <property type="protein sequence ID" value="BAU55370.1"/>
    <property type="molecule type" value="Genomic_DNA"/>
</dbReference>
<gene>
    <name evidence="3" type="ORF">MgSA37_03554</name>
</gene>
<evidence type="ECO:0000256" key="1">
    <source>
        <dbReference type="SAM" id="Phobius"/>
    </source>
</evidence>
<dbReference type="AlphaFoldDB" id="A0A0X8X4B4"/>
<feature type="transmembrane region" description="Helical" evidence="1">
    <location>
        <begin position="322"/>
        <end position="341"/>
    </location>
</feature>
<feature type="domain" description="Acyltransferase 3" evidence="2">
    <location>
        <begin position="10"/>
        <end position="334"/>
    </location>
</feature>
<dbReference type="RefSeq" id="WP_096353657.1">
    <property type="nucleotide sequence ID" value="NZ_AP017313.1"/>
</dbReference>
<keyword evidence="4" id="KW-1185">Reference proteome</keyword>
<dbReference type="Proteomes" id="UP000218263">
    <property type="component" value="Chromosome"/>
</dbReference>
<dbReference type="PANTHER" id="PTHR23028:SF53">
    <property type="entry name" value="ACYL_TRANSF_3 DOMAIN-CONTAINING PROTEIN"/>
    <property type="match status" value="1"/>
</dbReference>
<dbReference type="GO" id="GO:0000271">
    <property type="term" value="P:polysaccharide biosynthetic process"/>
    <property type="evidence" value="ECO:0007669"/>
    <property type="project" value="TreeGrafter"/>
</dbReference>
<organism evidence="3 4">
    <name type="scientific">Mucilaginibacter gotjawali</name>
    <dbReference type="NCBI Taxonomy" id="1550579"/>
    <lineage>
        <taxon>Bacteria</taxon>
        <taxon>Pseudomonadati</taxon>
        <taxon>Bacteroidota</taxon>
        <taxon>Sphingobacteriia</taxon>
        <taxon>Sphingobacteriales</taxon>
        <taxon>Sphingobacteriaceae</taxon>
        <taxon>Mucilaginibacter</taxon>
    </lineage>
</organism>
<proteinExistence type="predicted"/>
<feature type="transmembrane region" description="Helical" evidence="1">
    <location>
        <begin position="7"/>
        <end position="25"/>
    </location>
</feature>
<feature type="transmembrane region" description="Helical" evidence="1">
    <location>
        <begin position="288"/>
        <end position="310"/>
    </location>
</feature>
<keyword evidence="1" id="KW-0472">Membrane</keyword>
<evidence type="ECO:0000259" key="2">
    <source>
        <dbReference type="Pfam" id="PF01757"/>
    </source>
</evidence>
<dbReference type="OrthoDB" id="9767863at2"/>
<dbReference type="KEGG" id="mgot:MgSA37_03554"/>
<dbReference type="PANTHER" id="PTHR23028">
    <property type="entry name" value="ACETYLTRANSFERASE"/>
    <property type="match status" value="1"/>
</dbReference>
<keyword evidence="1" id="KW-1133">Transmembrane helix</keyword>
<feature type="transmembrane region" description="Helical" evidence="1">
    <location>
        <begin position="198"/>
        <end position="219"/>
    </location>
</feature>
<dbReference type="Pfam" id="PF01757">
    <property type="entry name" value="Acyl_transf_3"/>
    <property type="match status" value="1"/>
</dbReference>
<accession>A0A0X8X4B4</accession>
<feature type="transmembrane region" description="Helical" evidence="1">
    <location>
        <begin position="231"/>
        <end position="251"/>
    </location>
</feature>
<dbReference type="GO" id="GO:0016020">
    <property type="term" value="C:membrane"/>
    <property type="evidence" value="ECO:0007669"/>
    <property type="project" value="TreeGrafter"/>
</dbReference>